<reference evidence="3 4" key="1">
    <citation type="submission" date="2017-10" db="EMBL/GenBank/DDBJ databases">
        <title>Bacillus sp. nov., a halophilic bacterium isolated from a Keqin Lake.</title>
        <authorList>
            <person name="Wang H."/>
        </authorList>
    </citation>
    <scope>NUCLEOTIDE SEQUENCE [LARGE SCALE GENOMIC DNA]</scope>
    <source>
        <strain evidence="3 4">KCTC 13187</strain>
    </source>
</reference>
<dbReference type="InterPro" id="IPR038375">
    <property type="entry name" value="NDUFAF7_sf"/>
</dbReference>
<evidence type="ECO:0000313" key="3">
    <source>
        <dbReference type="EMBL" id="RKL68740.1"/>
    </source>
</evidence>
<proteinExistence type="predicted"/>
<dbReference type="Gene3D" id="3.40.50.12710">
    <property type="match status" value="1"/>
</dbReference>
<dbReference type="PANTHER" id="PTHR12049:SF7">
    <property type="entry name" value="PROTEIN ARGININE METHYLTRANSFERASE NDUFAF7, MITOCHONDRIAL"/>
    <property type="match status" value="1"/>
</dbReference>
<dbReference type="AlphaFoldDB" id="A0A3A9KDB4"/>
<accession>A0A3A9KDB4</accession>
<keyword evidence="2 3" id="KW-0808">Transferase</keyword>
<keyword evidence="4" id="KW-1185">Reference proteome</keyword>
<dbReference type="PANTHER" id="PTHR12049">
    <property type="entry name" value="PROTEIN ARGININE METHYLTRANSFERASE NDUFAF7, MITOCHONDRIAL"/>
    <property type="match status" value="1"/>
</dbReference>
<evidence type="ECO:0000256" key="2">
    <source>
        <dbReference type="ARBA" id="ARBA00022679"/>
    </source>
</evidence>
<dbReference type="OrthoDB" id="9794208at2"/>
<name>A0A3A9KDB4_9BACI</name>
<gene>
    <name evidence="3" type="ORF">CR203_01435</name>
</gene>
<dbReference type="InterPro" id="IPR029063">
    <property type="entry name" value="SAM-dependent_MTases_sf"/>
</dbReference>
<dbReference type="GO" id="GO:0032259">
    <property type="term" value="P:methylation"/>
    <property type="evidence" value="ECO:0007669"/>
    <property type="project" value="UniProtKB-KW"/>
</dbReference>
<dbReference type="SUPFAM" id="SSF53335">
    <property type="entry name" value="S-adenosyl-L-methionine-dependent methyltransferases"/>
    <property type="match status" value="1"/>
</dbReference>
<comment type="caution">
    <text evidence="3">The sequence shown here is derived from an EMBL/GenBank/DDBJ whole genome shotgun (WGS) entry which is preliminary data.</text>
</comment>
<dbReference type="InterPro" id="IPR003788">
    <property type="entry name" value="NDUFAF7"/>
</dbReference>
<dbReference type="RefSeq" id="WP_110936620.1">
    <property type="nucleotide sequence ID" value="NZ_KZ614146.1"/>
</dbReference>
<dbReference type="Pfam" id="PF02636">
    <property type="entry name" value="Methyltransf_28"/>
    <property type="match status" value="1"/>
</dbReference>
<dbReference type="Proteomes" id="UP000281498">
    <property type="component" value="Unassembled WGS sequence"/>
</dbReference>
<dbReference type="GO" id="GO:0035243">
    <property type="term" value="F:protein-arginine omega-N symmetric methyltransferase activity"/>
    <property type="evidence" value="ECO:0007669"/>
    <property type="project" value="TreeGrafter"/>
</dbReference>
<sequence>MTKFIQKLESFSSPPWTYAKFMSVALYDRDVGYYSNNRIKLGKYGDFYTSNHVHPVFSQSFAMTFLDIVEKEKLPLAICEFGAGDGSFARNTLTYIKDNSLEDVTYLIVESSSYHREILRQQLAQFPDSVKIFASMEQMLSEFTSFQGIIFSNEFLDAMPIHLIKQTRQSLYEIQVELNEDGALVEKEIICENPQILHWIDRYGPQLPEYYRTEINLVMKTWIEKIASWLRKGVIFTVDYGYENSELLLPERKDGSIRGYKQHKMVRNPLENPGEMDITSHVQWDAFRLITEEVGLTEVMHVRQDKFLVKAGLFSLLETSADGTLNPFSDQFKRNQAIQAFVHPGGISAAFQVNIQEKGLEKQLDYALNKQDSYKIEE</sequence>
<evidence type="ECO:0000256" key="1">
    <source>
        <dbReference type="ARBA" id="ARBA00022603"/>
    </source>
</evidence>
<keyword evidence="1 3" id="KW-0489">Methyltransferase</keyword>
<protein>
    <submittedName>
        <fullName evidence="3">SAM-dependent methyltransferase</fullName>
    </submittedName>
</protein>
<evidence type="ECO:0000313" key="4">
    <source>
        <dbReference type="Proteomes" id="UP000281498"/>
    </source>
</evidence>
<dbReference type="EMBL" id="PDOE01000001">
    <property type="protein sequence ID" value="RKL68740.1"/>
    <property type="molecule type" value="Genomic_DNA"/>
</dbReference>
<organism evidence="3 4">
    <name type="scientific">Salipaludibacillus neizhouensis</name>
    <dbReference type="NCBI Taxonomy" id="885475"/>
    <lineage>
        <taxon>Bacteria</taxon>
        <taxon>Bacillati</taxon>
        <taxon>Bacillota</taxon>
        <taxon>Bacilli</taxon>
        <taxon>Bacillales</taxon>
        <taxon>Bacillaceae</taxon>
    </lineage>
</organism>